<dbReference type="GO" id="GO:0003824">
    <property type="term" value="F:catalytic activity"/>
    <property type="evidence" value="ECO:0007669"/>
    <property type="project" value="InterPro"/>
</dbReference>
<accession>A0A2W6NIG1</accession>
<dbReference type="SFLD" id="SFLDG01067">
    <property type="entry name" value="SPASM/twitch_domain_containing"/>
    <property type="match status" value="1"/>
</dbReference>
<sequence length="335" mass="38661">MEVSPVGLCNHRCIFCAYDYIDYPNRHLDRDRFLSFLDEVSSLGLKSILYAGEGEPLIHKNIAEFVKKSKEVGIDCGMFSNGELLSEKLAQKLLPNLTFLRFSFNGGDAQTYAKIHKPSKNNVSMEQINILMTKVLKNIEYATSFRIKERLQVDLGSQFVLLPENKHSLISAISNLKNAGVDFISIKPFVFQNEGQKYNKNNGFIALDEIRDLINEAKSYEDSNFKVIFRENAFLNKEKERHYAHCYGCNFITTLNSAGDLASCLPYWDKEEFVYGNIYKNTFYEIWNGEKRKKIKYFLENRLDCNKCPANCRPNAINEFLDEILNAKVKHVNFI</sequence>
<dbReference type="Gene3D" id="3.20.20.70">
    <property type="entry name" value="Aldolase class I"/>
    <property type="match status" value="1"/>
</dbReference>
<name>A0A2W6NIG1_9HELI</name>
<dbReference type="Proteomes" id="UP000249746">
    <property type="component" value="Unassembled WGS sequence"/>
</dbReference>
<dbReference type="SUPFAM" id="SSF102114">
    <property type="entry name" value="Radical SAM enzymes"/>
    <property type="match status" value="1"/>
</dbReference>
<evidence type="ECO:0000313" key="9">
    <source>
        <dbReference type="Proteomes" id="UP000249746"/>
    </source>
</evidence>
<dbReference type="InterPro" id="IPR050377">
    <property type="entry name" value="Radical_SAM_PqqE_MftC-like"/>
</dbReference>
<evidence type="ECO:0000256" key="3">
    <source>
        <dbReference type="ARBA" id="ARBA00022691"/>
    </source>
</evidence>
<dbReference type="PANTHER" id="PTHR11228:SF7">
    <property type="entry name" value="PQQA PEPTIDE CYCLASE"/>
    <property type="match status" value="1"/>
</dbReference>
<dbReference type="SFLD" id="SFLDS00029">
    <property type="entry name" value="Radical_SAM"/>
    <property type="match status" value="1"/>
</dbReference>
<evidence type="ECO:0000256" key="1">
    <source>
        <dbReference type="ARBA" id="ARBA00001966"/>
    </source>
</evidence>
<protein>
    <submittedName>
        <fullName evidence="8">Radical SAM protein</fullName>
    </submittedName>
</protein>
<evidence type="ECO:0000256" key="6">
    <source>
        <dbReference type="ARBA" id="ARBA00023014"/>
    </source>
</evidence>
<dbReference type="InterPro" id="IPR007197">
    <property type="entry name" value="rSAM"/>
</dbReference>
<dbReference type="CDD" id="cd01335">
    <property type="entry name" value="Radical_SAM"/>
    <property type="match status" value="1"/>
</dbReference>
<dbReference type="InterPro" id="IPR013785">
    <property type="entry name" value="Aldolase_TIM"/>
</dbReference>
<dbReference type="OrthoDB" id="9772409at2"/>
<evidence type="ECO:0000256" key="4">
    <source>
        <dbReference type="ARBA" id="ARBA00022723"/>
    </source>
</evidence>
<keyword evidence="5" id="KW-0408">Iron</keyword>
<dbReference type="SFLD" id="SFLDG01387">
    <property type="entry name" value="BtrN-like_SPASM_domain_contain"/>
    <property type="match status" value="1"/>
</dbReference>
<dbReference type="InterPro" id="IPR058240">
    <property type="entry name" value="rSAM_sf"/>
</dbReference>
<organism evidence="8 9">
    <name type="scientific">Helicobacter valdiviensis</name>
    <dbReference type="NCBI Taxonomy" id="1458358"/>
    <lineage>
        <taxon>Bacteria</taxon>
        <taxon>Pseudomonadati</taxon>
        <taxon>Campylobacterota</taxon>
        <taxon>Epsilonproteobacteria</taxon>
        <taxon>Campylobacterales</taxon>
        <taxon>Helicobacteraceae</taxon>
        <taxon>Helicobacter</taxon>
    </lineage>
</organism>
<evidence type="ECO:0000259" key="7">
    <source>
        <dbReference type="PROSITE" id="PS51918"/>
    </source>
</evidence>
<comment type="caution">
    <text evidence="8">The sequence shown here is derived from an EMBL/GenBank/DDBJ whole genome shotgun (WGS) entry which is preliminary data.</text>
</comment>
<evidence type="ECO:0000256" key="5">
    <source>
        <dbReference type="ARBA" id="ARBA00023004"/>
    </source>
</evidence>
<dbReference type="InterPro" id="IPR034391">
    <property type="entry name" value="AdoMet-like_SPASM_containing"/>
</dbReference>
<reference evidence="8 9" key="1">
    <citation type="submission" date="2017-03" db="EMBL/GenBank/DDBJ databases">
        <title>Genomic and clinical evidence uncovers the enterohepatic species Helicobacter valdiviensis as a potential human intestinal pathogen.</title>
        <authorList>
            <person name="Fresia P."/>
            <person name="Jara R."/>
            <person name="Sierra R."/>
            <person name="Ferres I."/>
            <person name="Greif G."/>
            <person name="Iraola G."/>
            <person name="Collado L."/>
        </authorList>
    </citation>
    <scope>NUCLEOTIDE SEQUENCE [LARGE SCALE GENOMIC DNA]</scope>
    <source>
        <strain evidence="8 9">WBE14</strain>
    </source>
</reference>
<gene>
    <name evidence="8" type="ORF">B6S12_03045</name>
</gene>
<dbReference type="Pfam" id="PF04055">
    <property type="entry name" value="Radical_SAM"/>
    <property type="match status" value="1"/>
</dbReference>
<keyword evidence="4" id="KW-0479">Metal-binding</keyword>
<keyword evidence="3" id="KW-0949">S-adenosyl-L-methionine</keyword>
<dbReference type="Pfam" id="PF13186">
    <property type="entry name" value="SPASM"/>
    <property type="match status" value="1"/>
</dbReference>
<dbReference type="EMBL" id="NBIU01000005">
    <property type="protein sequence ID" value="PZT48660.1"/>
    <property type="molecule type" value="Genomic_DNA"/>
</dbReference>
<evidence type="ECO:0000313" key="8">
    <source>
        <dbReference type="EMBL" id="PZT48660.1"/>
    </source>
</evidence>
<dbReference type="CDD" id="cd21109">
    <property type="entry name" value="SPASM"/>
    <property type="match status" value="1"/>
</dbReference>
<dbReference type="InterPro" id="IPR023885">
    <property type="entry name" value="4Fe4S-binding_SPASM_dom"/>
</dbReference>
<dbReference type="PROSITE" id="PS51918">
    <property type="entry name" value="RADICAL_SAM"/>
    <property type="match status" value="1"/>
</dbReference>
<proteinExistence type="predicted"/>
<keyword evidence="6" id="KW-0411">Iron-sulfur</keyword>
<dbReference type="GO" id="GO:0051536">
    <property type="term" value="F:iron-sulfur cluster binding"/>
    <property type="evidence" value="ECO:0007669"/>
    <property type="project" value="UniProtKB-KW"/>
</dbReference>
<evidence type="ECO:0000256" key="2">
    <source>
        <dbReference type="ARBA" id="ARBA00022485"/>
    </source>
</evidence>
<dbReference type="AlphaFoldDB" id="A0A2W6NIG1"/>
<dbReference type="PANTHER" id="PTHR11228">
    <property type="entry name" value="RADICAL SAM DOMAIN PROTEIN"/>
    <property type="match status" value="1"/>
</dbReference>
<keyword evidence="2" id="KW-0004">4Fe-4S</keyword>
<feature type="domain" description="Radical SAM core" evidence="7">
    <location>
        <begin position="1"/>
        <end position="221"/>
    </location>
</feature>
<comment type="cofactor">
    <cofactor evidence="1">
        <name>[4Fe-4S] cluster</name>
        <dbReference type="ChEBI" id="CHEBI:49883"/>
    </cofactor>
</comment>
<keyword evidence="9" id="KW-1185">Reference proteome</keyword>
<dbReference type="GO" id="GO:0046872">
    <property type="term" value="F:metal ion binding"/>
    <property type="evidence" value="ECO:0007669"/>
    <property type="project" value="UniProtKB-KW"/>
</dbReference>